<keyword evidence="2" id="KW-0963">Cytoplasm</keyword>
<keyword evidence="8" id="KW-0460">Magnesium</keyword>
<dbReference type="EMBL" id="MT143980">
    <property type="protein sequence ID" value="QJA44744.1"/>
    <property type="molecule type" value="Genomic_DNA"/>
</dbReference>
<keyword evidence="10" id="KW-0233">DNA recombination</keyword>
<evidence type="ECO:0000256" key="6">
    <source>
        <dbReference type="ARBA" id="ARBA00022763"/>
    </source>
</evidence>
<evidence type="ECO:0000256" key="11">
    <source>
        <dbReference type="ARBA" id="ARBA00023204"/>
    </source>
</evidence>
<organism evidence="12">
    <name type="scientific">viral metagenome</name>
    <dbReference type="NCBI Taxonomy" id="1070528"/>
    <lineage>
        <taxon>unclassified sequences</taxon>
        <taxon>metagenomes</taxon>
        <taxon>organismal metagenomes</taxon>
    </lineage>
</organism>
<keyword evidence="5" id="KW-0255">Endonuclease</keyword>
<dbReference type="PANTHER" id="PTHR30194">
    <property type="entry name" value="CROSSOVER JUNCTION ENDODEOXYRIBONUCLEASE RUVC"/>
    <property type="match status" value="1"/>
</dbReference>
<evidence type="ECO:0000256" key="7">
    <source>
        <dbReference type="ARBA" id="ARBA00022801"/>
    </source>
</evidence>
<dbReference type="GO" id="GO:0016787">
    <property type="term" value="F:hydrolase activity"/>
    <property type="evidence" value="ECO:0007669"/>
    <property type="project" value="UniProtKB-KW"/>
</dbReference>
<dbReference type="GO" id="GO:0004520">
    <property type="term" value="F:DNA endonuclease activity"/>
    <property type="evidence" value="ECO:0007669"/>
    <property type="project" value="InterPro"/>
</dbReference>
<dbReference type="GO" id="GO:0003677">
    <property type="term" value="F:DNA binding"/>
    <property type="evidence" value="ECO:0007669"/>
    <property type="project" value="UniProtKB-KW"/>
</dbReference>
<dbReference type="GO" id="GO:0046872">
    <property type="term" value="F:metal ion binding"/>
    <property type="evidence" value="ECO:0007669"/>
    <property type="project" value="UniProtKB-KW"/>
</dbReference>
<keyword evidence="6" id="KW-0227">DNA damage</keyword>
<evidence type="ECO:0000256" key="3">
    <source>
        <dbReference type="ARBA" id="ARBA00022722"/>
    </source>
</evidence>
<evidence type="ECO:0000256" key="8">
    <source>
        <dbReference type="ARBA" id="ARBA00022842"/>
    </source>
</evidence>
<keyword evidence="11" id="KW-0234">DNA repair</keyword>
<name>A0A6H1ZB09_9ZZZZ</name>
<comment type="similarity">
    <text evidence="1">Belongs to the RuvC family.</text>
</comment>
<dbReference type="EMBL" id="MT144608">
    <property type="protein sequence ID" value="QJH94891.1"/>
    <property type="molecule type" value="Genomic_DNA"/>
</dbReference>
<gene>
    <name evidence="12" type="ORF">TM448A00147_0003</name>
    <name evidence="13" type="ORF">TM448B00305_0012</name>
</gene>
<keyword evidence="9" id="KW-0238">DNA-binding</keyword>
<accession>A0A6H1ZB09</accession>
<evidence type="ECO:0000256" key="9">
    <source>
        <dbReference type="ARBA" id="ARBA00023125"/>
    </source>
</evidence>
<protein>
    <submittedName>
        <fullName evidence="12">Putative Crossover junction endodeoxyribonuclease</fullName>
    </submittedName>
</protein>
<evidence type="ECO:0000256" key="5">
    <source>
        <dbReference type="ARBA" id="ARBA00022759"/>
    </source>
</evidence>
<evidence type="ECO:0000313" key="13">
    <source>
        <dbReference type="EMBL" id="QJH94891.1"/>
    </source>
</evidence>
<reference evidence="12" key="1">
    <citation type="submission" date="2020-03" db="EMBL/GenBank/DDBJ databases">
        <title>The deep terrestrial virosphere.</title>
        <authorList>
            <person name="Holmfeldt K."/>
            <person name="Nilsson E."/>
            <person name="Simone D."/>
            <person name="Lopez-Fernandez M."/>
            <person name="Wu X."/>
            <person name="de Brujin I."/>
            <person name="Lundin D."/>
            <person name="Andersson A."/>
            <person name="Bertilsson S."/>
            <person name="Dopson M."/>
        </authorList>
    </citation>
    <scope>NUCLEOTIDE SEQUENCE</scope>
    <source>
        <strain evidence="12">TM448A00147</strain>
        <strain evidence="13">TM448B00305</strain>
    </source>
</reference>
<proteinExistence type="inferred from homology"/>
<evidence type="ECO:0000256" key="2">
    <source>
        <dbReference type="ARBA" id="ARBA00022490"/>
    </source>
</evidence>
<keyword evidence="4" id="KW-0479">Metal-binding</keyword>
<dbReference type="PANTHER" id="PTHR30194:SF3">
    <property type="entry name" value="CROSSOVER JUNCTION ENDODEOXYRIBONUCLEASE RUVC"/>
    <property type="match status" value="1"/>
</dbReference>
<sequence>MNDRIVVLGVDPGLAKFGWVLVELGDKWRVLEAGCIETASETTKAGVTASEDLARRGRRLHGELITAIANHHIKPQVICAEAMSYPRVPGKGGKGSTIMPKPVAQLGYAWGVICALANELDGAPICHASPQAIKKAVCGLANASKADVQLALEHMMGLRIFEGLNKGKVDHAADALGAVVACKDQQAMKMARRFAGSGKG</sequence>
<dbReference type="Pfam" id="PF02075">
    <property type="entry name" value="RuvC"/>
    <property type="match status" value="1"/>
</dbReference>
<keyword evidence="7" id="KW-0378">Hydrolase</keyword>
<evidence type="ECO:0000256" key="10">
    <source>
        <dbReference type="ARBA" id="ARBA00023172"/>
    </source>
</evidence>
<evidence type="ECO:0000313" key="12">
    <source>
        <dbReference type="EMBL" id="QJA44744.1"/>
    </source>
</evidence>
<evidence type="ECO:0000256" key="4">
    <source>
        <dbReference type="ARBA" id="ARBA00022723"/>
    </source>
</evidence>
<keyword evidence="3" id="KW-0540">Nuclease</keyword>
<dbReference type="InterPro" id="IPR036397">
    <property type="entry name" value="RNaseH_sf"/>
</dbReference>
<dbReference type="Gene3D" id="3.30.420.10">
    <property type="entry name" value="Ribonuclease H-like superfamily/Ribonuclease H"/>
    <property type="match status" value="1"/>
</dbReference>
<dbReference type="InterPro" id="IPR002176">
    <property type="entry name" value="X-over_junc_endoDNase_RuvC"/>
</dbReference>
<dbReference type="GO" id="GO:0006281">
    <property type="term" value="P:DNA repair"/>
    <property type="evidence" value="ECO:0007669"/>
    <property type="project" value="UniProtKB-KW"/>
</dbReference>
<dbReference type="SUPFAM" id="SSF53098">
    <property type="entry name" value="Ribonuclease H-like"/>
    <property type="match status" value="1"/>
</dbReference>
<dbReference type="InterPro" id="IPR012337">
    <property type="entry name" value="RNaseH-like_sf"/>
</dbReference>
<dbReference type="GO" id="GO:0006310">
    <property type="term" value="P:DNA recombination"/>
    <property type="evidence" value="ECO:0007669"/>
    <property type="project" value="UniProtKB-KW"/>
</dbReference>
<evidence type="ECO:0000256" key="1">
    <source>
        <dbReference type="ARBA" id="ARBA00009518"/>
    </source>
</evidence>
<dbReference type="AlphaFoldDB" id="A0A6H1ZB09"/>